<comment type="caution">
    <text evidence="8">The sequence shown here is derived from an EMBL/GenBank/DDBJ whole genome shotgun (WGS) entry which is preliminary data.</text>
</comment>
<dbReference type="Proteomes" id="UP000243558">
    <property type="component" value="Unassembled WGS sequence"/>
</dbReference>
<name>A0A1A7NTG2_9PAST</name>
<evidence type="ECO:0000256" key="4">
    <source>
        <dbReference type="ARBA" id="ARBA00022764"/>
    </source>
</evidence>
<dbReference type="RefSeq" id="WP_065239041.1">
    <property type="nucleotide sequence ID" value="NZ_JTJM01000015.1"/>
</dbReference>
<dbReference type="InterPro" id="IPR033434">
    <property type="entry name" value="MucB/RseB_N"/>
</dbReference>
<accession>A0A1A7NTG2</accession>
<feature type="domain" description="MucB/RseB N-terminal" evidence="6">
    <location>
        <begin position="34"/>
        <end position="196"/>
    </location>
</feature>
<dbReference type="Gene3D" id="2.50.20.10">
    <property type="entry name" value="Lipoprotein localisation LolA/LolB/LppX"/>
    <property type="match status" value="1"/>
</dbReference>
<dbReference type="GO" id="GO:0045152">
    <property type="term" value="F:antisigma factor binding"/>
    <property type="evidence" value="ECO:0007669"/>
    <property type="project" value="TreeGrafter"/>
</dbReference>
<keyword evidence="3 5" id="KW-0732">Signal</keyword>
<dbReference type="Pfam" id="PF17188">
    <property type="entry name" value="MucB_RseB_C"/>
    <property type="match status" value="1"/>
</dbReference>
<evidence type="ECO:0000259" key="6">
    <source>
        <dbReference type="Pfam" id="PF03888"/>
    </source>
</evidence>
<comment type="similarity">
    <text evidence="2">Belongs to the RseB family.</text>
</comment>
<dbReference type="PANTHER" id="PTHR38782">
    <property type="match status" value="1"/>
</dbReference>
<comment type="subcellular location">
    <subcellularLocation>
        <location evidence="1">Periplasm</location>
    </subcellularLocation>
</comment>
<feature type="signal peptide" evidence="5">
    <location>
        <begin position="1"/>
        <end position="23"/>
    </location>
</feature>
<sequence length="319" mass="36543">MFQKFSNIISLLLISAFSFNVSADTNPVEQPMTSLVHMQNAFQQQNYSMAFTYGEESGNYALNYRHVFDQQDHYAQLLYLDGPRTEIWQKGNTISYFSANYAPFSIRSNNIIDSLPNIVYSDFQQLSQYYDFIPFGKDRVANRIANVIKLMPKDEFRYSYAIWIDEQTYLPLRGEVLDRNGNTISQFKVITLDSLTNPQALITAAKQLRQPPVVSIYSPNTTDYKWQPSWLPKGFKLVKFNSDGLSPSIETQLYSDGLFTFSLYLLEQNDMPINEAWRQGIDTLYAEVVNGKTIVLVGQIPLTTARRIVQDVKFAGGTQ</sequence>
<gene>
    <name evidence="8" type="ORF">QV01_03980</name>
</gene>
<evidence type="ECO:0000256" key="5">
    <source>
        <dbReference type="SAM" id="SignalP"/>
    </source>
</evidence>
<dbReference type="PIRSF" id="PIRSF005427">
    <property type="entry name" value="RseB"/>
    <property type="match status" value="1"/>
</dbReference>
<dbReference type="OrthoDB" id="7067274at2"/>
<dbReference type="Pfam" id="PF03888">
    <property type="entry name" value="MucB_RseB"/>
    <property type="match status" value="1"/>
</dbReference>
<dbReference type="InterPro" id="IPR033436">
    <property type="entry name" value="MucB/RseB_C"/>
</dbReference>
<evidence type="ECO:0000256" key="2">
    <source>
        <dbReference type="ARBA" id="ARBA00008150"/>
    </source>
</evidence>
<keyword evidence="9" id="KW-1185">Reference proteome</keyword>
<reference evidence="8 9" key="1">
    <citation type="submission" date="2014-11" db="EMBL/GenBank/DDBJ databases">
        <title>Pan-genome of Gallibacterium spp.</title>
        <authorList>
            <person name="Kudirkiene E."/>
            <person name="Bojesen A.M."/>
        </authorList>
    </citation>
    <scope>NUCLEOTIDE SEQUENCE [LARGE SCALE GENOMIC DNA]</scope>
    <source>
        <strain evidence="8 9">F151</strain>
    </source>
</reference>
<protein>
    <submittedName>
        <fullName evidence="8">Negative regulator of sigmaE</fullName>
    </submittedName>
</protein>
<feature type="chain" id="PRO_5008358810" evidence="5">
    <location>
        <begin position="24"/>
        <end position="319"/>
    </location>
</feature>
<evidence type="ECO:0000259" key="7">
    <source>
        <dbReference type="Pfam" id="PF17188"/>
    </source>
</evidence>
<dbReference type="InterPro" id="IPR005588">
    <property type="entry name" value="MucB_RseB"/>
</dbReference>
<dbReference type="PANTHER" id="PTHR38782:SF1">
    <property type="entry name" value="SIGMA-E FACTOR REGULATORY PROTEIN RSEB"/>
    <property type="match status" value="1"/>
</dbReference>
<feature type="domain" description="MucB/RseB C-terminal" evidence="7">
    <location>
        <begin position="222"/>
        <end position="313"/>
    </location>
</feature>
<dbReference type="AlphaFoldDB" id="A0A1A7NTG2"/>
<evidence type="ECO:0000256" key="3">
    <source>
        <dbReference type="ARBA" id="ARBA00022729"/>
    </source>
</evidence>
<evidence type="ECO:0000313" key="9">
    <source>
        <dbReference type="Proteomes" id="UP000243558"/>
    </source>
</evidence>
<dbReference type="GO" id="GO:0030288">
    <property type="term" value="C:outer membrane-bounded periplasmic space"/>
    <property type="evidence" value="ECO:0007669"/>
    <property type="project" value="TreeGrafter"/>
</dbReference>
<keyword evidence="4" id="KW-0574">Periplasm</keyword>
<organism evidence="8 9">
    <name type="scientific">Gallibacterium genomosp. 3</name>
    <dbReference type="NCBI Taxonomy" id="505345"/>
    <lineage>
        <taxon>Bacteria</taxon>
        <taxon>Pseudomonadati</taxon>
        <taxon>Pseudomonadota</taxon>
        <taxon>Gammaproteobacteria</taxon>
        <taxon>Pasteurellales</taxon>
        <taxon>Pasteurellaceae</taxon>
        <taxon>Gallibacterium</taxon>
    </lineage>
</organism>
<proteinExistence type="inferred from homology"/>
<dbReference type="EMBL" id="JTJM01000015">
    <property type="protein sequence ID" value="OBW92796.1"/>
    <property type="molecule type" value="Genomic_DNA"/>
</dbReference>
<evidence type="ECO:0000256" key="1">
    <source>
        <dbReference type="ARBA" id="ARBA00004418"/>
    </source>
</evidence>
<evidence type="ECO:0000313" key="8">
    <source>
        <dbReference type="EMBL" id="OBW92796.1"/>
    </source>
</evidence>
<dbReference type="CDD" id="cd16327">
    <property type="entry name" value="RseB"/>
    <property type="match status" value="1"/>
</dbReference>
<dbReference type="GO" id="GO:0032885">
    <property type="term" value="P:regulation of polysaccharide biosynthetic process"/>
    <property type="evidence" value="ECO:0007669"/>
    <property type="project" value="TreeGrafter"/>
</dbReference>